<evidence type="ECO:0000313" key="8">
    <source>
        <dbReference type="Proteomes" id="UP000663870"/>
    </source>
</evidence>
<accession>A0A814QLK5</accession>
<dbReference type="Proteomes" id="UP000663870">
    <property type="component" value="Unassembled WGS sequence"/>
</dbReference>
<evidence type="ECO:0000256" key="1">
    <source>
        <dbReference type="ARBA" id="ARBA00006190"/>
    </source>
</evidence>
<dbReference type="Pfam" id="PF03357">
    <property type="entry name" value="Snf7"/>
    <property type="match status" value="1"/>
</dbReference>
<dbReference type="EMBL" id="CAJNOH010000779">
    <property type="protein sequence ID" value="CAF1121956.1"/>
    <property type="molecule type" value="Genomic_DNA"/>
</dbReference>
<comment type="similarity">
    <text evidence="1">Belongs to the SNF7 family.</text>
</comment>
<dbReference type="EMBL" id="CAJNOL010001488">
    <property type="protein sequence ID" value="CAF1369244.1"/>
    <property type="molecule type" value="Genomic_DNA"/>
</dbReference>
<dbReference type="GO" id="GO:0007034">
    <property type="term" value="P:vacuolar transport"/>
    <property type="evidence" value="ECO:0007669"/>
    <property type="project" value="InterPro"/>
</dbReference>
<evidence type="ECO:0000313" key="5">
    <source>
        <dbReference type="EMBL" id="CAF1369244.1"/>
    </source>
</evidence>
<dbReference type="Gene3D" id="6.10.140.1230">
    <property type="match status" value="1"/>
</dbReference>
<evidence type="ECO:0000313" key="4">
    <source>
        <dbReference type="EMBL" id="CAF1121956.1"/>
    </source>
</evidence>
<dbReference type="Proteomes" id="UP000663889">
    <property type="component" value="Unassembled WGS sequence"/>
</dbReference>
<evidence type="ECO:0000313" key="7">
    <source>
        <dbReference type="Proteomes" id="UP000663854"/>
    </source>
</evidence>
<evidence type="ECO:0000256" key="2">
    <source>
        <dbReference type="SAM" id="Coils"/>
    </source>
</evidence>
<sequence>MSFFFGRDKRPPYEIAKEQSRAVSTQIRQEKRLLDREINKCDREIQRLTNDIRKQALNNNKDALRILAKGIVKIRHNKSNLYSARANLDTIDNAVKNQLTNVRLTGVMQTSTEVARSMSELMKVEQLQSVSQQFSQELIKMGIMSEMATEAIDTAMDNDDLEEETDEEVNKVLNEILLNKVNKYPNVPVNPTVISTTDVDNEEDEIEKRLEALKN</sequence>
<proteinExistence type="inferred from homology"/>
<dbReference type="EMBL" id="CAJOBE010000235">
    <property type="protein sequence ID" value="CAF3602385.1"/>
    <property type="molecule type" value="Genomic_DNA"/>
</dbReference>
<comment type="caution">
    <text evidence="4">The sequence shown here is derived from an EMBL/GenBank/DDBJ whole genome shotgun (WGS) entry which is preliminary data.</text>
</comment>
<dbReference type="Proteomes" id="UP000663874">
    <property type="component" value="Unassembled WGS sequence"/>
</dbReference>
<feature type="coiled-coil region" evidence="2">
    <location>
        <begin position="31"/>
        <end position="58"/>
    </location>
</feature>
<name>A0A814QLK5_9BILA</name>
<dbReference type="PANTHER" id="PTHR10476">
    <property type="entry name" value="CHARGED MULTIVESICULAR BODY PROTEIN"/>
    <property type="match status" value="1"/>
</dbReference>
<organism evidence="4 7">
    <name type="scientific">Rotaria sordida</name>
    <dbReference type="NCBI Taxonomy" id="392033"/>
    <lineage>
        <taxon>Eukaryota</taxon>
        <taxon>Metazoa</taxon>
        <taxon>Spiralia</taxon>
        <taxon>Gnathifera</taxon>
        <taxon>Rotifera</taxon>
        <taxon>Eurotatoria</taxon>
        <taxon>Bdelloidea</taxon>
        <taxon>Philodinida</taxon>
        <taxon>Philodinidae</taxon>
        <taxon>Rotaria</taxon>
    </lineage>
</organism>
<dbReference type="EMBL" id="CAJNOU010000921">
    <property type="protein sequence ID" value="CAF1116263.1"/>
    <property type="molecule type" value="Genomic_DNA"/>
</dbReference>
<dbReference type="AlphaFoldDB" id="A0A814QLK5"/>
<keyword evidence="8" id="KW-1185">Reference proteome</keyword>
<dbReference type="Proteomes" id="UP000663854">
    <property type="component" value="Unassembled WGS sequence"/>
</dbReference>
<protein>
    <submittedName>
        <fullName evidence="4">Uncharacterized protein</fullName>
    </submittedName>
</protein>
<evidence type="ECO:0000313" key="6">
    <source>
        <dbReference type="EMBL" id="CAF3602385.1"/>
    </source>
</evidence>
<dbReference type="InterPro" id="IPR005024">
    <property type="entry name" value="Snf7_fam"/>
</dbReference>
<evidence type="ECO:0000313" key="3">
    <source>
        <dbReference type="EMBL" id="CAF1116263.1"/>
    </source>
</evidence>
<keyword evidence="2" id="KW-0175">Coiled coil</keyword>
<reference evidence="4" key="1">
    <citation type="submission" date="2021-02" db="EMBL/GenBank/DDBJ databases">
        <authorList>
            <person name="Nowell W R."/>
        </authorList>
    </citation>
    <scope>NUCLEOTIDE SEQUENCE</scope>
</reference>
<gene>
    <name evidence="6" type="ORF">FNK824_LOCUS3486</name>
    <name evidence="5" type="ORF">JXQ802_LOCUS33056</name>
    <name evidence="4" type="ORF">PYM288_LOCUS20750</name>
    <name evidence="3" type="ORF">SEV965_LOCUS16657</name>
</gene>